<name>A0ABS0CVY7_9NOCA</name>
<sequence length="61" mass="6456">MRDNAASARRRGAVPRRRVRVDAYHEHGLNAWRLSAVALIAAGAGARLILSIGARSGIGGH</sequence>
<gene>
    <name evidence="1" type="ORF">IU459_24995</name>
</gene>
<dbReference type="Proteomes" id="UP000702209">
    <property type="component" value="Unassembled WGS sequence"/>
</dbReference>
<comment type="caution">
    <text evidence="1">The sequence shown here is derived from an EMBL/GenBank/DDBJ whole genome shotgun (WGS) entry which is preliminary data.</text>
</comment>
<evidence type="ECO:0000313" key="2">
    <source>
        <dbReference type="Proteomes" id="UP000702209"/>
    </source>
</evidence>
<dbReference type="EMBL" id="JADLQX010000020">
    <property type="protein sequence ID" value="MBF6300777.1"/>
    <property type="molecule type" value="Genomic_DNA"/>
</dbReference>
<organism evidence="1 2">
    <name type="scientific">Nocardia amamiensis</name>
    <dbReference type="NCBI Taxonomy" id="404578"/>
    <lineage>
        <taxon>Bacteria</taxon>
        <taxon>Bacillati</taxon>
        <taxon>Actinomycetota</taxon>
        <taxon>Actinomycetes</taxon>
        <taxon>Mycobacteriales</taxon>
        <taxon>Nocardiaceae</taxon>
        <taxon>Nocardia</taxon>
    </lineage>
</organism>
<protein>
    <submittedName>
        <fullName evidence="1">Uncharacterized protein</fullName>
    </submittedName>
</protein>
<evidence type="ECO:0000313" key="1">
    <source>
        <dbReference type="EMBL" id="MBF6300777.1"/>
    </source>
</evidence>
<accession>A0ABS0CVY7</accession>
<keyword evidence="2" id="KW-1185">Reference proteome</keyword>
<reference evidence="1 2" key="1">
    <citation type="submission" date="2020-10" db="EMBL/GenBank/DDBJ databases">
        <title>Identification of Nocardia species via Next-generation sequencing and recognition of intraspecies genetic diversity.</title>
        <authorList>
            <person name="Li P."/>
            <person name="Li P."/>
            <person name="Lu B."/>
        </authorList>
    </citation>
    <scope>NUCLEOTIDE SEQUENCE [LARGE SCALE GENOMIC DNA]</scope>
    <source>
        <strain evidence="1 2">BJ06-0157</strain>
    </source>
</reference>
<proteinExistence type="predicted"/>